<proteinExistence type="inferred from homology"/>
<protein>
    <submittedName>
        <fullName evidence="5">ARAD1D46574p</fullName>
    </submittedName>
</protein>
<keyword evidence="3" id="KW-1133">Transmembrane helix</keyword>
<keyword evidence="3" id="KW-0472">Membrane</keyword>
<dbReference type="InterPro" id="IPR051624">
    <property type="entry name" value="RMD1/Sad1-interacting"/>
</dbReference>
<name>A0A060TJG2_BLAAD</name>
<feature type="region of interest" description="Disordered" evidence="2">
    <location>
        <begin position="170"/>
        <end position="192"/>
    </location>
</feature>
<reference evidence="5" key="1">
    <citation type="submission" date="2014-02" db="EMBL/GenBank/DDBJ databases">
        <authorList>
            <person name="Genoscope - CEA"/>
        </authorList>
    </citation>
    <scope>NUCLEOTIDE SEQUENCE</scope>
    <source>
        <strain evidence="5">LS3</strain>
    </source>
</reference>
<dbReference type="Pfam" id="PF02582">
    <property type="entry name" value="DUF155"/>
    <property type="match status" value="1"/>
</dbReference>
<feature type="transmembrane region" description="Helical" evidence="3">
    <location>
        <begin position="605"/>
        <end position="626"/>
    </location>
</feature>
<feature type="region of interest" description="Disordered" evidence="2">
    <location>
        <begin position="1"/>
        <end position="53"/>
    </location>
</feature>
<feature type="compositionally biased region" description="Polar residues" evidence="2">
    <location>
        <begin position="297"/>
        <end position="307"/>
    </location>
</feature>
<reference evidence="5" key="2">
    <citation type="submission" date="2014-06" db="EMBL/GenBank/DDBJ databases">
        <title>The complete genome of Blastobotrys (Arxula) adeninivorans LS3 - a yeast of biotechnological interest.</title>
        <authorList>
            <person name="Kunze G."/>
            <person name="Gaillardin C."/>
            <person name="Czernicka M."/>
            <person name="Durrens P."/>
            <person name="Martin T."/>
            <person name="Boer E."/>
            <person name="Gabaldon T."/>
            <person name="Cruz J."/>
            <person name="Talla E."/>
            <person name="Marck C."/>
            <person name="Goffeau A."/>
            <person name="Barbe V."/>
            <person name="Baret P."/>
            <person name="Baronian K."/>
            <person name="Beier S."/>
            <person name="Bleykasten C."/>
            <person name="Bode R."/>
            <person name="Casaregola S."/>
            <person name="Despons L."/>
            <person name="Fairhead C."/>
            <person name="Giersberg M."/>
            <person name="Gierski P."/>
            <person name="Hahnel U."/>
            <person name="Hartmann A."/>
            <person name="Jankowska D."/>
            <person name="Jubin C."/>
            <person name="Jung P."/>
            <person name="Lafontaine I."/>
            <person name="Leh-Louis V."/>
            <person name="Lemaire M."/>
            <person name="Marcet-Houben M."/>
            <person name="Mascher M."/>
            <person name="Morel G."/>
            <person name="Richard G.-F."/>
            <person name="Riechen J."/>
            <person name="Sacerdot C."/>
            <person name="Sarkar A."/>
            <person name="Savel G."/>
            <person name="Schacherer J."/>
            <person name="Sherman D."/>
            <person name="Straub M.-L."/>
            <person name="Stein N."/>
            <person name="Thierry A."/>
            <person name="Trautwein-Schult A."/>
            <person name="Westhof E."/>
            <person name="Worch S."/>
            <person name="Dujon B."/>
            <person name="Souciet J.-L."/>
            <person name="Wincker P."/>
            <person name="Scholz U."/>
            <person name="Neuveglise N."/>
        </authorList>
    </citation>
    <scope>NUCLEOTIDE SEQUENCE</scope>
    <source>
        <strain evidence="5">LS3</strain>
    </source>
</reference>
<evidence type="ECO:0000256" key="3">
    <source>
        <dbReference type="SAM" id="Phobius"/>
    </source>
</evidence>
<evidence type="ECO:0000313" key="5">
    <source>
        <dbReference type="EMBL" id="CDP38962.1"/>
    </source>
</evidence>
<dbReference type="EMBL" id="HG937694">
    <property type="protein sequence ID" value="CDP38962.1"/>
    <property type="molecule type" value="Genomic_DNA"/>
</dbReference>
<evidence type="ECO:0000256" key="2">
    <source>
        <dbReference type="SAM" id="MobiDB-lite"/>
    </source>
</evidence>
<keyword evidence="3" id="KW-0812">Transmembrane</keyword>
<dbReference type="PANTHER" id="PTHR16255:SF4">
    <property type="entry name" value="SPORULATION PROTEIN RMD8"/>
    <property type="match status" value="1"/>
</dbReference>
<feature type="compositionally biased region" description="Basic and acidic residues" evidence="2">
    <location>
        <begin position="115"/>
        <end position="124"/>
    </location>
</feature>
<dbReference type="PANTHER" id="PTHR16255">
    <property type="entry name" value="REQUIRED FOR MEIOTIC NUCLEAR DIVISION PROTEIN 1 HOMOLOG"/>
    <property type="match status" value="1"/>
</dbReference>
<feature type="region of interest" description="Disordered" evidence="2">
    <location>
        <begin position="295"/>
        <end position="378"/>
    </location>
</feature>
<feature type="compositionally biased region" description="Basic and acidic residues" evidence="2">
    <location>
        <begin position="308"/>
        <end position="320"/>
    </location>
</feature>
<evidence type="ECO:0000256" key="1">
    <source>
        <dbReference type="ARBA" id="ARBA00008306"/>
    </source>
</evidence>
<feature type="compositionally biased region" description="Polar residues" evidence="2">
    <location>
        <begin position="327"/>
        <end position="340"/>
    </location>
</feature>
<organism evidence="5">
    <name type="scientific">Blastobotrys adeninivorans</name>
    <name type="common">Yeast</name>
    <name type="synonym">Arxula adeninivorans</name>
    <dbReference type="NCBI Taxonomy" id="409370"/>
    <lineage>
        <taxon>Eukaryota</taxon>
        <taxon>Fungi</taxon>
        <taxon>Dikarya</taxon>
        <taxon>Ascomycota</taxon>
        <taxon>Saccharomycotina</taxon>
        <taxon>Dipodascomycetes</taxon>
        <taxon>Dipodascales</taxon>
        <taxon>Trichomonascaceae</taxon>
        <taxon>Blastobotrys</taxon>
    </lineage>
</organism>
<evidence type="ECO:0000259" key="4">
    <source>
        <dbReference type="Pfam" id="PF02582"/>
    </source>
</evidence>
<gene>
    <name evidence="5" type="ORF">GNLVRS02_ARAD1D46574g</name>
</gene>
<sequence>MSNAKRSPSILVTDARQGHKSAPFVRSQGKVTKSRSDRAPSPVRQQRSGNVGVNLGGNVASNVGVNIGANLGGSATPSLAPGNAPSRFGQISIDNILSDVSDIPSAQRRLPLLPEARRRTKDGATSRTQAPPRLGANLPSRTTKTSEKLVLIPEQDDVEGSFKFDDDEDDDYQEFEAHPPKPPTFIDNMGDDGKPRRTFAEKLPKDKRADKFPRVTSYCISDAVRLQAAAEYLRENHKILPRIYDEALFAPYYLPLLAGGKGSDSRVRSSPGGIQLLETLIDQSEQGDHHFEYYSGLESSRNSPDGTSSKRENADPHDNSDEFDPSEPQNFTPPSSSSQYLHHDHGITDDCIPEVDEEQPSEDSQESSHVSEDLQQGDQTALEPTLDHGEDLKHAEMFIFTYGVVVFWNFTESQEKDILADLSFGRSMSVPTKPLVVRPIADQDIETEEFHFTYSPQTSRPRIYNDMITLKSGDHMIKLSLSHAIAQSTKLSRFEARMNLNMHDVKHIPRTLALTGKLGMKREEVLKMSGKLFKLRVDVNLSSNVLDTPEFFWEAEPSLNPLYTALREYLEIEPRILVLNERCKVFLELADIIADSIAESNMSRITWVIIILITLSVGVSLLEIAVRFTILRKR</sequence>
<dbReference type="GO" id="GO:0005739">
    <property type="term" value="C:mitochondrion"/>
    <property type="evidence" value="ECO:0007669"/>
    <property type="project" value="UniProtKB-ARBA"/>
</dbReference>
<accession>A0A060TJG2</accession>
<feature type="region of interest" description="Disordered" evidence="2">
    <location>
        <begin position="108"/>
        <end position="144"/>
    </location>
</feature>
<comment type="similarity">
    <text evidence="1">Belongs to the RMD1/sif2 family.</text>
</comment>
<dbReference type="AlphaFoldDB" id="A0A060TJG2"/>
<dbReference type="PhylomeDB" id="A0A060TJG2"/>
<feature type="domain" description="DUF155" evidence="4">
    <location>
        <begin position="397"/>
        <end position="580"/>
    </location>
</feature>
<feature type="compositionally biased region" description="Acidic residues" evidence="2">
    <location>
        <begin position="351"/>
        <end position="365"/>
    </location>
</feature>
<dbReference type="InterPro" id="IPR003734">
    <property type="entry name" value="DUF155"/>
</dbReference>